<dbReference type="EMBL" id="CAUYUJ010020726">
    <property type="protein sequence ID" value="CAK0900094.1"/>
    <property type="molecule type" value="Genomic_DNA"/>
</dbReference>
<evidence type="ECO:0008006" key="3">
    <source>
        <dbReference type="Google" id="ProtNLM"/>
    </source>
</evidence>
<gene>
    <name evidence="1" type="ORF">PCOR1329_LOCUS77484</name>
</gene>
<feature type="non-terminal residue" evidence="1">
    <location>
        <position position="1"/>
    </location>
</feature>
<reference evidence="1" key="1">
    <citation type="submission" date="2023-10" db="EMBL/GenBank/DDBJ databases">
        <authorList>
            <person name="Chen Y."/>
            <person name="Shah S."/>
            <person name="Dougan E. K."/>
            <person name="Thang M."/>
            <person name="Chan C."/>
        </authorList>
    </citation>
    <scope>NUCLEOTIDE SEQUENCE [LARGE SCALE GENOMIC DNA]</scope>
</reference>
<evidence type="ECO:0000313" key="2">
    <source>
        <dbReference type="Proteomes" id="UP001189429"/>
    </source>
</evidence>
<keyword evidence="2" id="KW-1185">Reference proteome</keyword>
<evidence type="ECO:0000313" key="1">
    <source>
        <dbReference type="EMBL" id="CAK0900094.1"/>
    </source>
</evidence>
<proteinExistence type="predicted"/>
<organism evidence="1 2">
    <name type="scientific">Prorocentrum cordatum</name>
    <dbReference type="NCBI Taxonomy" id="2364126"/>
    <lineage>
        <taxon>Eukaryota</taxon>
        <taxon>Sar</taxon>
        <taxon>Alveolata</taxon>
        <taxon>Dinophyceae</taxon>
        <taxon>Prorocentrales</taxon>
        <taxon>Prorocentraceae</taxon>
        <taxon>Prorocentrum</taxon>
    </lineage>
</organism>
<dbReference type="Proteomes" id="UP001189429">
    <property type="component" value="Unassembled WGS sequence"/>
</dbReference>
<name>A0ABN9XJV4_9DINO</name>
<protein>
    <recommendedName>
        <fullName evidence="3">Methyltransferase FkbM domain-containing protein</fullName>
    </recommendedName>
</protein>
<accession>A0ABN9XJV4</accession>
<sequence>GLAAEALAAMARRGLCRDEVAEFFASWAPPAGGQMLVIGCAGGESMTNNPTQALIDAGLGGLFIDARKRHIARARRKFGGPHRMIINATVTPSVLPGMLQQHSRFVQQTEVVQVDVDSFDGPLLMQLLEVVSPSVIVVEVRHVLPFPFRYACVECKFDEVVAHRNLWGATLGYWVHELERRGYEVGAMDQLDALFVRRGSTRPHQDRRELFLATMACYLRNRLIVRRPRDLFVPGGKPVEPTRANLEAIRANLTRIHSGFRFALSL</sequence>
<comment type="caution">
    <text evidence="1">The sequence shown here is derived from an EMBL/GenBank/DDBJ whole genome shotgun (WGS) entry which is preliminary data.</text>
</comment>